<dbReference type="STRING" id="578462.A0A0L0S3A7"/>
<sequence length="262" mass="28447">MDSSSAPSSSSSSSSSAPGPTAPDDQLYKHLPKRYGTLDVKDPSVVDHRGRRRPFAHTFVKHAIETSESPHTNKGGIVKSTTDRVASDVALPLDNLPDEFRPFKHQSRPAKADARRKRLSATERRRMQLTAIPSGVAREYATYAPLHALWRAYMDDLVAGMADAALRAAAVAKADWHGAKVVVTRAKNPTLVGVSGIVVQESARTLKVVTEANRVVTVAKPGAQWTVVLGAWKYTVHGDQVAYRSADRAARKMKSRATVDMA</sequence>
<gene>
    <name evidence="4" type="ORF">AMAG_02773</name>
</gene>
<dbReference type="Pfam" id="PF01868">
    <property type="entry name" value="RNase_P-MRP_p29"/>
    <property type="match status" value="1"/>
</dbReference>
<keyword evidence="5" id="KW-1185">Reference proteome</keyword>
<evidence type="ECO:0000256" key="1">
    <source>
        <dbReference type="ARBA" id="ARBA00004123"/>
    </source>
</evidence>
<dbReference type="PANTHER" id="PTHR13348:SF0">
    <property type="entry name" value="RIBONUCLEASE P PROTEIN SUBUNIT P29"/>
    <property type="match status" value="1"/>
</dbReference>
<accession>A0A0L0S3A7</accession>
<reference evidence="5" key="2">
    <citation type="submission" date="2009-11" db="EMBL/GenBank/DDBJ databases">
        <title>The Genome Sequence of Allomyces macrogynus strain ATCC 38327.</title>
        <authorList>
            <consortium name="The Broad Institute Genome Sequencing Platform"/>
            <person name="Russ C."/>
            <person name="Cuomo C."/>
            <person name="Shea T."/>
            <person name="Young S.K."/>
            <person name="Zeng Q."/>
            <person name="Koehrsen M."/>
            <person name="Haas B."/>
            <person name="Borodovsky M."/>
            <person name="Guigo R."/>
            <person name="Alvarado L."/>
            <person name="Berlin A."/>
            <person name="Borenstein D."/>
            <person name="Chen Z."/>
            <person name="Engels R."/>
            <person name="Freedman E."/>
            <person name="Gellesch M."/>
            <person name="Goldberg J."/>
            <person name="Griggs A."/>
            <person name="Gujja S."/>
            <person name="Heiman D."/>
            <person name="Hepburn T."/>
            <person name="Howarth C."/>
            <person name="Jen D."/>
            <person name="Larson L."/>
            <person name="Lewis B."/>
            <person name="Mehta T."/>
            <person name="Park D."/>
            <person name="Pearson M."/>
            <person name="Roberts A."/>
            <person name="Saif S."/>
            <person name="Shenoy N."/>
            <person name="Sisk P."/>
            <person name="Stolte C."/>
            <person name="Sykes S."/>
            <person name="Walk T."/>
            <person name="White J."/>
            <person name="Yandava C."/>
            <person name="Burger G."/>
            <person name="Gray M.W."/>
            <person name="Holland P.W.H."/>
            <person name="King N."/>
            <person name="Lang F.B.F."/>
            <person name="Roger A.J."/>
            <person name="Ruiz-Trillo I."/>
            <person name="Lander E."/>
            <person name="Nusbaum C."/>
        </authorList>
    </citation>
    <scope>NUCLEOTIDE SEQUENCE [LARGE SCALE GENOMIC DNA]</scope>
    <source>
        <strain evidence="5">ATCC 38327</strain>
    </source>
</reference>
<evidence type="ECO:0000313" key="4">
    <source>
        <dbReference type="EMBL" id="KNE57013.1"/>
    </source>
</evidence>
<name>A0A0L0S3A7_ALLM3</name>
<dbReference type="GO" id="GO:0001682">
    <property type="term" value="P:tRNA 5'-leader removal"/>
    <property type="evidence" value="ECO:0007669"/>
    <property type="project" value="InterPro"/>
</dbReference>
<dbReference type="VEuPathDB" id="FungiDB:AMAG_02773"/>
<feature type="compositionally biased region" description="Basic residues" evidence="3">
    <location>
        <begin position="103"/>
        <end position="119"/>
    </location>
</feature>
<evidence type="ECO:0000256" key="2">
    <source>
        <dbReference type="ARBA" id="ARBA00006181"/>
    </source>
</evidence>
<dbReference type="GO" id="GO:0030677">
    <property type="term" value="C:ribonuclease P complex"/>
    <property type="evidence" value="ECO:0007669"/>
    <property type="project" value="InterPro"/>
</dbReference>
<dbReference type="AlphaFoldDB" id="A0A0L0S3A7"/>
<dbReference type="GO" id="GO:0000172">
    <property type="term" value="C:ribonuclease MRP complex"/>
    <property type="evidence" value="ECO:0007669"/>
    <property type="project" value="InterPro"/>
</dbReference>
<dbReference type="OrthoDB" id="124041at2759"/>
<dbReference type="GO" id="GO:0006364">
    <property type="term" value="P:rRNA processing"/>
    <property type="evidence" value="ECO:0007669"/>
    <property type="project" value="TreeGrafter"/>
</dbReference>
<dbReference type="InterPro" id="IPR023534">
    <property type="entry name" value="Rof/RNase_P-like"/>
</dbReference>
<dbReference type="GO" id="GO:0005634">
    <property type="term" value="C:nucleus"/>
    <property type="evidence" value="ECO:0007669"/>
    <property type="project" value="UniProtKB-SubCell"/>
</dbReference>
<comment type="similarity">
    <text evidence="2">Belongs to the eukaryotic/archaeal RNase P protein component 1 family.</text>
</comment>
<dbReference type="SMART" id="SM00538">
    <property type="entry name" value="POP4"/>
    <property type="match status" value="1"/>
</dbReference>
<feature type="compositionally biased region" description="Low complexity" evidence="3">
    <location>
        <begin position="1"/>
        <end position="18"/>
    </location>
</feature>
<dbReference type="Proteomes" id="UP000054350">
    <property type="component" value="Unassembled WGS sequence"/>
</dbReference>
<dbReference type="EMBL" id="GG745331">
    <property type="protein sequence ID" value="KNE57013.1"/>
    <property type="molecule type" value="Genomic_DNA"/>
</dbReference>
<proteinExistence type="inferred from homology"/>
<feature type="region of interest" description="Disordered" evidence="3">
    <location>
        <begin position="1"/>
        <end position="45"/>
    </location>
</feature>
<dbReference type="SUPFAM" id="SSF101744">
    <property type="entry name" value="Rof/RNase P subunit-like"/>
    <property type="match status" value="1"/>
</dbReference>
<reference evidence="4 5" key="1">
    <citation type="submission" date="2009-11" db="EMBL/GenBank/DDBJ databases">
        <title>Annotation of Allomyces macrogynus ATCC 38327.</title>
        <authorList>
            <consortium name="The Broad Institute Genome Sequencing Platform"/>
            <person name="Russ C."/>
            <person name="Cuomo C."/>
            <person name="Burger G."/>
            <person name="Gray M.W."/>
            <person name="Holland P.W.H."/>
            <person name="King N."/>
            <person name="Lang F.B.F."/>
            <person name="Roger A.J."/>
            <person name="Ruiz-Trillo I."/>
            <person name="Young S.K."/>
            <person name="Zeng Q."/>
            <person name="Gargeya S."/>
            <person name="Fitzgerald M."/>
            <person name="Haas B."/>
            <person name="Abouelleil A."/>
            <person name="Alvarado L."/>
            <person name="Arachchi H.M."/>
            <person name="Berlin A."/>
            <person name="Chapman S.B."/>
            <person name="Gearin G."/>
            <person name="Goldberg J."/>
            <person name="Griggs A."/>
            <person name="Gujja S."/>
            <person name="Hansen M."/>
            <person name="Heiman D."/>
            <person name="Howarth C."/>
            <person name="Larimer J."/>
            <person name="Lui A."/>
            <person name="MacDonald P.J.P."/>
            <person name="McCowen C."/>
            <person name="Montmayeur A."/>
            <person name="Murphy C."/>
            <person name="Neiman D."/>
            <person name="Pearson M."/>
            <person name="Priest M."/>
            <person name="Roberts A."/>
            <person name="Saif S."/>
            <person name="Shea T."/>
            <person name="Sisk P."/>
            <person name="Stolte C."/>
            <person name="Sykes S."/>
            <person name="Wortman J."/>
            <person name="Nusbaum C."/>
            <person name="Birren B."/>
        </authorList>
    </citation>
    <scope>NUCLEOTIDE SEQUENCE [LARGE SCALE GENOMIC DNA]</scope>
    <source>
        <strain evidence="4 5">ATCC 38327</strain>
    </source>
</reference>
<protein>
    <submittedName>
        <fullName evidence="4">Uncharacterized protein</fullName>
    </submittedName>
</protein>
<feature type="region of interest" description="Disordered" evidence="3">
    <location>
        <begin position="100"/>
        <end position="122"/>
    </location>
</feature>
<dbReference type="eggNOG" id="KOG4046">
    <property type="taxonomic scope" value="Eukaryota"/>
</dbReference>
<evidence type="ECO:0000256" key="3">
    <source>
        <dbReference type="SAM" id="MobiDB-lite"/>
    </source>
</evidence>
<comment type="subcellular location">
    <subcellularLocation>
        <location evidence="1">Nucleus</location>
    </subcellularLocation>
</comment>
<dbReference type="PANTHER" id="PTHR13348">
    <property type="entry name" value="RIBONUCLEASE P SUBUNIT P29"/>
    <property type="match status" value="1"/>
</dbReference>
<dbReference type="Gene3D" id="2.30.30.210">
    <property type="entry name" value="Ribonuclease P/MRP, subunit p29"/>
    <property type="match status" value="1"/>
</dbReference>
<dbReference type="InterPro" id="IPR036980">
    <property type="entry name" value="RNase_P/MRP_Rpp29_sf"/>
</dbReference>
<dbReference type="InterPro" id="IPR002730">
    <property type="entry name" value="Rpp29/RNP1"/>
</dbReference>
<dbReference type="InterPro" id="IPR016848">
    <property type="entry name" value="RNase_P/MRP_Rpp29-subunit"/>
</dbReference>
<evidence type="ECO:0000313" key="5">
    <source>
        <dbReference type="Proteomes" id="UP000054350"/>
    </source>
</evidence>
<dbReference type="GO" id="GO:0033204">
    <property type="term" value="F:ribonuclease P RNA binding"/>
    <property type="evidence" value="ECO:0007669"/>
    <property type="project" value="InterPro"/>
</dbReference>
<organism evidence="4 5">
    <name type="scientific">Allomyces macrogynus (strain ATCC 38327)</name>
    <name type="common">Allomyces javanicus var. macrogynus</name>
    <dbReference type="NCBI Taxonomy" id="578462"/>
    <lineage>
        <taxon>Eukaryota</taxon>
        <taxon>Fungi</taxon>
        <taxon>Fungi incertae sedis</taxon>
        <taxon>Blastocladiomycota</taxon>
        <taxon>Blastocladiomycetes</taxon>
        <taxon>Blastocladiales</taxon>
        <taxon>Blastocladiaceae</taxon>
        <taxon>Allomyces</taxon>
    </lineage>
</organism>